<gene>
    <name evidence="1" type="ORF">DT351_09365</name>
</gene>
<dbReference type="AlphaFoldDB" id="A0A385AFZ3"/>
<accession>A0A385AFZ3</accession>
<sequence length="265" mass="29801">MQEQQRVLDLTRSYNLRELGGYQTVDGKSVKWHKLLRSGSLNALTATDIEDLLNYGVAYDVDFRSRHEIKVAPDPFDDNQLTYHRLSVFPFTDQADTPKKPAKKGLMRLFGKKEAATPERSSMDRMYQQLVTDSHAQAAYRDLFTVLLNNHDTNGAVLYHCSAGKDRTGVATFLILSALGVDWKTIVADYVLSNEVLGLSSATPTRISSNDSQVASMNAKSITQANLELVRDTINQEYGNIENYLSKAMALKPEEIKQLKEDYLE</sequence>
<dbReference type="Gene3D" id="3.90.190.10">
    <property type="entry name" value="Protein tyrosine phosphatase superfamily"/>
    <property type="match status" value="1"/>
</dbReference>
<dbReference type="EMBL" id="CP031003">
    <property type="protein sequence ID" value="AXN36528.1"/>
    <property type="molecule type" value="Genomic_DNA"/>
</dbReference>
<evidence type="ECO:0000313" key="2">
    <source>
        <dbReference type="Proteomes" id="UP000257607"/>
    </source>
</evidence>
<evidence type="ECO:0000313" key="1">
    <source>
        <dbReference type="EMBL" id="AXN36528.1"/>
    </source>
</evidence>
<name>A0A385AFZ3_LATCU</name>
<proteinExistence type="predicted"/>
<dbReference type="Pfam" id="PF13350">
    <property type="entry name" value="Y_phosphatase3"/>
    <property type="match status" value="1"/>
</dbReference>
<protein>
    <submittedName>
        <fullName evidence="1">Protein-tyrosine-phosphatase</fullName>
    </submittedName>
</protein>
<dbReference type="Proteomes" id="UP000257607">
    <property type="component" value="Chromosome"/>
</dbReference>
<organism evidence="1 2">
    <name type="scientific">Latilactobacillus curvatus</name>
    <name type="common">Lactobacillus curvatus</name>
    <dbReference type="NCBI Taxonomy" id="28038"/>
    <lineage>
        <taxon>Bacteria</taxon>
        <taxon>Bacillati</taxon>
        <taxon>Bacillota</taxon>
        <taxon>Bacilli</taxon>
        <taxon>Lactobacillales</taxon>
        <taxon>Lactobacillaceae</taxon>
        <taxon>Latilactobacillus</taxon>
    </lineage>
</organism>
<dbReference type="SUPFAM" id="SSF52799">
    <property type="entry name" value="(Phosphotyrosine protein) phosphatases II"/>
    <property type="match status" value="1"/>
</dbReference>
<dbReference type="RefSeq" id="WP_069468446.1">
    <property type="nucleotide sequence ID" value="NZ_CP017124.1"/>
</dbReference>
<dbReference type="InterPro" id="IPR029021">
    <property type="entry name" value="Prot-tyrosine_phosphatase-like"/>
</dbReference>
<dbReference type="InterPro" id="IPR026893">
    <property type="entry name" value="Tyr/Ser_Pase_IphP-type"/>
</dbReference>
<reference evidence="1 2" key="1">
    <citation type="submission" date="2018-07" db="EMBL/GenBank/DDBJ databases">
        <title>Lactobacillus curvatus genome sequence.</title>
        <authorList>
            <person name="Prechtl R."/>
        </authorList>
    </citation>
    <scope>NUCLEOTIDE SEQUENCE [LARGE SCALE GENOMIC DNA]</scope>
    <source>
        <strain evidence="1 2">TMW 1.1928</strain>
    </source>
</reference>
<dbReference type="GO" id="GO:0004721">
    <property type="term" value="F:phosphoprotein phosphatase activity"/>
    <property type="evidence" value="ECO:0007669"/>
    <property type="project" value="InterPro"/>
</dbReference>